<feature type="compositionally biased region" description="Basic and acidic residues" evidence="1">
    <location>
        <begin position="540"/>
        <end position="558"/>
    </location>
</feature>
<comment type="caution">
    <text evidence="2">The sequence shown here is derived from an EMBL/GenBank/DDBJ whole genome shotgun (WGS) entry which is preliminary data.</text>
</comment>
<name>A0AAN7HAS5_9PEZI</name>
<feature type="compositionally biased region" description="Polar residues" evidence="1">
    <location>
        <begin position="1"/>
        <end position="14"/>
    </location>
</feature>
<feature type="region of interest" description="Disordered" evidence="1">
    <location>
        <begin position="63"/>
        <end position="107"/>
    </location>
</feature>
<gene>
    <name evidence="2" type="ORF">C8A03DRAFT_44228</name>
</gene>
<feature type="region of interest" description="Disordered" evidence="1">
    <location>
        <begin position="613"/>
        <end position="661"/>
    </location>
</feature>
<evidence type="ECO:0000313" key="2">
    <source>
        <dbReference type="EMBL" id="KAK4237992.1"/>
    </source>
</evidence>
<feature type="compositionally biased region" description="Acidic residues" evidence="1">
    <location>
        <begin position="620"/>
        <end position="661"/>
    </location>
</feature>
<dbReference type="EMBL" id="MU860114">
    <property type="protein sequence ID" value="KAK4237992.1"/>
    <property type="molecule type" value="Genomic_DNA"/>
</dbReference>
<sequence length="726" mass="82309">MSAPQENSDGNNPLPNLAALSVDGLNPGQRRLALARAARENATPEEIEAQGIRGDVQQIIRHMNRTPSHAAKRARRNGLGTARKIYEDDSDDEEDGDDLGQDDEEEREEDWFELQWQAMLAKEGLQNANMFVLAEFRQIAHERIGKLKQGTAEWRRATTQPPPKKSRFDLLTSLCTCNELIVEVCKRMRPVDIINLYSISKVFRTTLDNNMRSCIFAWASHMAPTSARIFSSPVYYRWFIEDPAKRLVTAADRELGLAQPGQARLNGQPPLNDDETKVRLIPGLLWLQMVVHREIRVRDIIATLARKGHRLPEGSHLTLKKIWVIMDASTTATRIHLLNNSDFFSDEDLYIAQLFMVKLVLAFNHPNFGPQSSMLMRLMMGQRGLSPLWKLLRGKQYRTLAEIRELKLRYDVDPAVIDAQQGMPLHGVEVDELGTMHFEGWGSGPNHLMRPDELIPLEAARRQLDLDRYVEDMMLFGHVDLTTGNSLVPSLEEMYMSDDELPPAQSDWKSLKQELIHSGCGNADEAYSDDEFDGQGLVRKWDVDNNNNEDRGQRRAADGDGYGGETMAEGDQEGQGQGQRAEGDAGHREMDWNDFLNNPGAYVLGLESGSRAHGAQLEGVDNDGEDMEGWDADGEDDGMPEDEIEDEEEEEEDEEDEEDGEVDINVLVQNLHGGLDLNDDQQQDVVLQEAEQFREESELDSTLYIADEDVGEDERTRKLRDWFRPW</sequence>
<organism evidence="2 3">
    <name type="scientific">Achaetomium macrosporum</name>
    <dbReference type="NCBI Taxonomy" id="79813"/>
    <lineage>
        <taxon>Eukaryota</taxon>
        <taxon>Fungi</taxon>
        <taxon>Dikarya</taxon>
        <taxon>Ascomycota</taxon>
        <taxon>Pezizomycotina</taxon>
        <taxon>Sordariomycetes</taxon>
        <taxon>Sordariomycetidae</taxon>
        <taxon>Sordariales</taxon>
        <taxon>Chaetomiaceae</taxon>
        <taxon>Achaetomium</taxon>
    </lineage>
</organism>
<feature type="compositionally biased region" description="Acidic residues" evidence="1">
    <location>
        <begin position="88"/>
        <end position="107"/>
    </location>
</feature>
<protein>
    <submittedName>
        <fullName evidence="2">Uncharacterized protein</fullName>
    </submittedName>
</protein>
<feature type="compositionally biased region" description="Basic and acidic residues" evidence="1">
    <location>
        <begin position="581"/>
        <end position="591"/>
    </location>
</feature>
<feature type="region of interest" description="Disordered" evidence="1">
    <location>
        <begin position="540"/>
        <end position="594"/>
    </location>
</feature>
<dbReference type="Proteomes" id="UP001303760">
    <property type="component" value="Unassembled WGS sequence"/>
</dbReference>
<reference evidence="2" key="2">
    <citation type="submission" date="2023-05" db="EMBL/GenBank/DDBJ databases">
        <authorList>
            <consortium name="Lawrence Berkeley National Laboratory"/>
            <person name="Steindorff A."/>
            <person name="Hensen N."/>
            <person name="Bonometti L."/>
            <person name="Westerberg I."/>
            <person name="Brannstrom I.O."/>
            <person name="Guillou S."/>
            <person name="Cros-Aarteil S."/>
            <person name="Calhoun S."/>
            <person name="Haridas S."/>
            <person name="Kuo A."/>
            <person name="Mondo S."/>
            <person name="Pangilinan J."/>
            <person name="Riley R."/>
            <person name="Labutti K."/>
            <person name="Andreopoulos B."/>
            <person name="Lipzen A."/>
            <person name="Chen C."/>
            <person name="Yanf M."/>
            <person name="Daum C."/>
            <person name="Ng V."/>
            <person name="Clum A."/>
            <person name="Ohm R."/>
            <person name="Martin F."/>
            <person name="Silar P."/>
            <person name="Natvig D."/>
            <person name="Lalanne C."/>
            <person name="Gautier V."/>
            <person name="Ament-Velasquez S.L."/>
            <person name="Kruys A."/>
            <person name="Hutchinson M.I."/>
            <person name="Powell A.J."/>
            <person name="Barry K."/>
            <person name="Miller A.N."/>
            <person name="Grigoriev I.V."/>
            <person name="Debuchy R."/>
            <person name="Gladieux P."/>
            <person name="Thoren M.H."/>
            <person name="Johannesson H."/>
        </authorList>
    </citation>
    <scope>NUCLEOTIDE SEQUENCE</scope>
    <source>
        <strain evidence="2">CBS 532.94</strain>
    </source>
</reference>
<keyword evidence="3" id="KW-1185">Reference proteome</keyword>
<evidence type="ECO:0000313" key="3">
    <source>
        <dbReference type="Proteomes" id="UP001303760"/>
    </source>
</evidence>
<evidence type="ECO:0000256" key="1">
    <source>
        <dbReference type="SAM" id="MobiDB-lite"/>
    </source>
</evidence>
<reference evidence="2" key="1">
    <citation type="journal article" date="2023" name="Mol. Phylogenet. Evol.">
        <title>Genome-scale phylogeny and comparative genomics of the fungal order Sordariales.</title>
        <authorList>
            <person name="Hensen N."/>
            <person name="Bonometti L."/>
            <person name="Westerberg I."/>
            <person name="Brannstrom I.O."/>
            <person name="Guillou S."/>
            <person name="Cros-Aarteil S."/>
            <person name="Calhoun S."/>
            <person name="Haridas S."/>
            <person name="Kuo A."/>
            <person name="Mondo S."/>
            <person name="Pangilinan J."/>
            <person name="Riley R."/>
            <person name="LaButti K."/>
            <person name="Andreopoulos B."/>
            <person name="Lipzen A."/>
            <person name="Chen C."/>
            <person name="Yan M."/>
            <person name="Daum C."/>
            <person name="Ng V."/>
            <person name="Clum A."/>
            <person name="Steindorff A."/>
            <person name="Ohm R.A."/>
            <person name="Martin F."/>
            <person name="Silar P."/>
            <person name="Natvig D.O."/>
            <person name="Lalanne C."/>
            <person name="Gautier V."/>
            <person name="Ament-Velasquez S.L."/>
            <person name="Kruys A."/>
            <person name="Hutchinson M.I."/>
            <person name="Powell A.J."/>
            <person name="Barry K."/>
            <person name="Miller A.N."/>
            <person name="Grigoriev I.V."/>
            <person name="Debuchy R."/>
            <person name="Gladieux P."/>
            <person name="Hiltunen Thoren M."/>
            <person name="Johannesson H."/>
        </authorList>
    </citation>
    <scope>NUCLEOTIDE SEQUENCE</scope>
    <source>
        <strain evidence="2">CBS 532.94</strain>
    </source>
</reference>
<dbReference type="AlphaFoldDB" id="A0AAN7HAS5"/>
<feature type="region of interest" description="Disordered" evidence="1">
    <location>
        <begin position="1"/>
        <end position="20"/>
    </location>
</feature>
<proteinExistence type="predicted"/>
<accession>A0AAN7HAS5</accession>